<feature type="chain" id="PRO_5035169507" description="Cysteine-rich secreted protein" evidence="2">
    <location>
        <begin position="21"/>
        <end position="330"/>
    </location>
</feature>
<dbReference type="RefSeq" id="XP_043172955.1">
    <property type="nucleotide sequence ID" value="XM_043317020.1"/>
</dbReference>
<dbReference type="AlphaFoldDB" id="A0A8J2I9B4"/>
<comment type="caution">
    <text evidence="3">The sequence shown here is derived from an EMBL/GenBank/DDBJ whole genome shotgun (WGS) entry which is preliminary data.</text>
</comment>
<protein>
    <recommendedName>
        <fullName evidence="5">Cysteine-rich secreted protein</fullName>
    </recommendedName>
</protein>
<dbReference type="GeneID" id="67021602"/>
<gene>
    <name evidence="3" type="ORF">ALTATR162_LOCUS9387</name>
</gene>
<evidence type="ECO:0000313" key="3">
    <source>
        <dbReference type="EMBL" id="CAG5179640.1"/>
    </source>
</evidence>
<dbReference type="Proteomes" id="UP000676310">
    <property type="component" value="Unassembled WGS sequence"/>
</dbReference>
<reference evidence="3" key="1">
    <citation type="submission" date="2021-05" db="EMBL/GenBank/DDBJ databases">
        <authorList>
            <person name="Stam R."/>
        </authorList>
    </citation>
    <scope>NUCLEOTIDE SEQUENCE</scope>
    <source>
        <strain evidence="3">CS162</strain>
    </source>
</reference>
<accession>A0A8J2I9B4</accession>
<feature type="signal peptide" evidence="2">
    <location>
        <begin position="1"/>
        <end position="20"/>
    </location>
</feature>
<feature type="compositionally biased region" description="Basic and acidic residues" evidence="1">
    <location>
        <begin position="204"/>
        <end position="217"/>
    </location>
</feature>
<keyword evidence="2" id="KW-0732">Signal</keyword>
<dbReference type="OrthoDB" id="4662630at2759"/>
<dbReference type="EMBL" id="CAJRGZ010000023">
    <property type="protein sequence ID" value="CAG5179640.1"/>
    <property type="molecule type" value="Genomic_DNA"/>
</dbReference>
<sequence>MRTPLLGLLVLSLEASRAVGTLIRMQNVHVVEIDENTEIDEEKGVMSYKEEHNSPFQNTRNCKQAGYRLALTRDRKFATCCPQGQALRGSKETAFDCCAADHDITGSQEVGYGCCATGEEWDGIKCKPCGPPAEEPVVEEPPCTSGIKAGTCYTFTFLNGRRWGYNGAYYAAAPEEMGQQWGKFKLCKDEDCKSSAPINPGDSIRIKDVHGRPKTGEDPNQWLSREINGGHIGKTPEYSKAGTFSLTKWPCGKYCLGGIEEGVAFACPNDKPAATFTTYDKQSCIPLELLEVPCDIHAKENNCIWRNGSDQCCNKMDCSHVISNGQSDVL</sequence>
<evidence type="ECO:0000313" key="4">
    <source>
        <dbReference type="Proteomes" id="UP000676310"/>
    </source>
</evidence>
<evidence type="ECO:0008006" key="5">
    <source>
        <dbReference type="Google" id="ProtNLM"/>
    </source>
</evidence>
<evidence type="ECO:0000256" key="2">
    <source>
        <dbReference type="SAM" id="SignalP"/>
    </source>
</evidence>
<feature type="region of interest" description="Disordered" evidence="1">
    <location>
        <begin position="198"/>
        <end position="219"/>
    </location>
</feature>
<name>A0A8J2I9B4_9PLEO</name>
<keyword evidence="4" id="KW-1185">Reference proteome</keyword>
<evidence type="ECO:0000256" key="1">
    <source>
        <dbReference type="SAM" id="MobiDB-lite"/>
    </source>
</evidence>
<organism evidence="3 4">
    <name type="scientific">Alternaria atra</name>
    <dbReference type="NCBI Taxonomy" id="119953"/>
    <lineage>
        <taxon>Eukaryota</taxon>
        <taxon>Fungi</taxon>
        <taxon>Dikarya</taxon>
        <taxon>Ascomycota</taxon>
        <taxon>Pezizomycotina</taxon>
        <taxon>Dothideomycetes</taxon>
        <taxon>Pleosporomycetidae</taxon>
        <taxon>Pleosporales</taxon>
        <taxon>Pleosporineae</taxon>
        <taxon>Pleosporaceae</taxon>
        <taxon>Alternaria</taxon>
        <taxon>Alternaria sect. Ulocladioides</taxon>
    </lineage>
</organism>
<proteinExistence type="predicted"/>